<dbReference type="Pfam" id="PF00060">
    <property type="entry name" value="Lig_chan"/>
    <property type="match status" value="1"/>
</dbReference>
<evidence type="ECO:0000313" key="22">
    <source>
        <dbReference type="EMBL" id="KAK2559754.1"/>
    </source>
</evidence>
<evidence type="ECO:0000259" key="21">
    <source>
        <dbReference type="SMART" id="SM00918"/>
    </source>
</evidence>
<keyword evidence="23" id="KW-1185">Reference proteome</keyword>
<evidence type="ECO:0000256" key="9">
    <source>
        <dbReference type="ARBA" id="ARBA00023170"/>
    </source>
</evidence>
<dbReference type="InterPro" id="IPR015683">
    <property type="entry name" value="Ionotropic_Glu_rcpt"/>
</dbReference>
<dbReference type="SUPFAM" id="SSF53850">
    <property type="entry name" value="Periplasmic binding protein-like II"/>
    <property type="match status" value="1"/>
</dbReference>
<evidence type="ECO:0000259" key="20">
    <source>
        <dbReference type="SMART" id="SM00079"/>
    </source>
</evidence>
<dbReference type="SUPFAM" id="SSF53822">
    <property type="entry name" value="Periplasmic binding protein-like I"/>
    <property type="match status" value="1"/>
</dbReference>
<accession>A0AAD9QEB9</accession>
<evidence type="ECO:0000256" key="10">
    <source>
        <dbReference type="ARBA" id="ARBA00023180"/>
    </source>
</evidence>
<dbReference type="PANTHER" id="PTHR18966">
    <property type="entry name" value="IONOTROPIC GLUTAMATE RECEPTOR"/>
    <property type="match status" value="1"/>
</dbReference>
<evidence type="ECO:0000256" key="13">
    <source>
        <dbReference type="ARBA" id="ARBA00023303"/>
    </source>
</evidence>
<keyword evidence="4 18" id="KW-0812">Transmembrane</keyword>
<dbReference type="InterPro" id="IPR019594">
    <property type="entry name" value="Glu/Gly-bd"/>
</dbReference>
<dbReference type="GO" id="GO:0015276">
    <property type="term" value="F:ligand-gated monoatomic ion channel activity"/>
    <property type="evidence" value="ECO:0007669"/>
    <property type="project" value="InterPro"/>
</dbReference>
<keyword evidence="7" id="KW-0406">Ion transport</keyword>
<evidence type="ECO:0000256" key="1">
    <source>
        <dbReference type="ARBA" id="ARBA00004651"/>
    </source>
</evidence>
<evidence type="ECO:0000256" key="19">
    <source>
        <dbReference type="SAM" id="SignalP"/>
    </source>
</evidence>
<evidence type="ECO:0000256" key="4">
    <source>
        <dbReference type="ARBA" id="ARBA00022692"/>
    </source>
</evidence>
<gene>
    <name evidence="22" type="ORF">P5673_017846</name>
</gene>
<feature type="signal peptide" evidence="19">
    <location>
        <begin position="1"/>
        <end position="22"/>
    </location>
</feature>
<dbReference type="SMART" id="SM00918">
    <property type="entry name" value="Lig_chan-Glu_bd"/>
    <property type="match status" value="1"/>
</dbReference>
<dbReference type="Pfam" id="PF10613">
    <property type="entry name" value="Lig_chan-Glu_bd"/>
    <property type="match status" value="1"/>
</dbReference>
<dbReference type="GO" id="GO:0038023">
    <property type="term" value="F:signaling receptor activity"/>
    <property type="evidence" value="ECO:0007669"/>
    <property type="project" value="InterPro"/>
</dbReference>
<keyword evidence="17" id="KW-1015">Disulfide bond</keyword>
<keyword evidence="13" id="KW-0407">Ion channel</keyword>
<feature type="domain" description="Ionotropic glutamate receptor L-glutamate and glycine-binding" evidence="21">
    <location>
        <begin position="452"/>
        <end position="516"/>
    </location>
</feature>
<dbReference type="Gene3D" id="3.40.190.10">
    <property type="entry name" value="Periplasmic binding protein-like II"/>
    <property type="match status" value="2"/>
</dbReference>
<protein>
    <submittedName>
        <fullName evidence="22">Glutamate receptor 2</fullName>
    </submittedName>
</protein>
<dbReference type="Gene3D" id="3.40.50.2300">
    <property type="match status" value="2"/>
</dbReference>
<evidence type="ECO:0000256" key="12">
    <source>
        <dbReference type="ARBA" id="ARBA00023286"/>
    </source>
</evidence>
<evidence type="ECO:0000256" key="16">
    <source>
        <dbReference type="PIRSR" id="PIRSR601508-2"/>
    </source>
</evidence>
<keyword evidence="3" id="KW-1003">Cell membrane</keyword>
<sequence length="966" mass="108497">MAKHILLLWCALLLCCPLRCLGVNYIKIGGVFPDEHYSKEFSLAFNLGIDYVNNQTELLPDTILIPVVNQAGWRDAFANIEAVYEQIYNGASAIIGPMTSFTVKATQPLCTGFHIPQLSPYATDPSFDFSPESYNYLVRMSPSDAIENRAQADFISYFNWTRFAVLTSRNDYGLNGLAVFKDIASHKGWSLVAVESYQAFNNISLVNATKQLLHIRSRGARIVVLNAVASHVRVILRQASDLGMIDGWVWFVSNGAFSFDGLYDNGQAIPGYLQGIVGVRHSFGRGTEYESFVNMWEASGHQKATLGKVAAVGHTFDAVLVTARAIHSMLLDGKNITASEGLTLSAHRGNTANSVNLIGEMLLDYISKVKTSGVMDHLAFDANRHPVRANFDIVNLRSYGFNKVGTWNVMNGLVMENETEVLWSSGKTDVPSDTANSLVNQSLVIVTIEEVPFVSKLNHPSDEGKYILSGYCIDLLKTLQEKLRFSYEIYLVPDGNYGAQDPISKEWNGMVREILQGKAHLAMASFTISSERQKVIDFTQPYMDLGLTVLVKAINDEEDVFRFLHPFKTELWLMIGISSILVGVFLWFFSTFSPFGFYGRCVQIAHHKVPEEHLKRRNTLRLSNAIWSTIAYLGQSAGSLHPVSSSGRITVTVWWLAILIFISSYTANLAAVLTMKRFSSPIRSIEDLASQNAIPYGTVENSQPQSFFESSIVPSFVTMWQYMKYHHTLVKSSQEGIERVKNENYAFVWDSITLEHTTHTVECGTLITTGNLFGKIGYGLGLPKDSRYTEQFNQAVLNLRQTGFMDILEQRWLRSRSECNEKGHIARDSDSQLSLADMAGVFVIVCAGVGIGFLVLIIEWLVASYAVTKENDPDAPKTLWESIQTRFRNTLHEWRHRDDVPRIKRFLNFPTFDLINRLSMLHFPGVIATMQKHRVSSEIEKDTKSNAAVYEKEEVIDFRPQRTSQN</sequence>
<evidence type="ECO:0000256" key="17">
    <source>
        <dbReference type="PIRSR" id="PIRSR601508-3"/>
    </source>
</evidence>
<dbReference type="FunFam" id="3.40.190.10:FF:000399">
    <property type="entry name" value="Predicted protein"/>
    <property type="match status" value="1"/>
</dbReference>
<evidence type="ECO:0000256" key="18">
    <source>
        <dbReference type="SAM" id="Phobius"/>
    </source>
</evidence>
<evidence type="ECO:0000256" key="5">
    <source>
        <dbReference type="ARBA" id="ARBA00022989"/>
    </source>
</evidence>
<keyword evidence="10" id="KW-0325">Glycoprotein</keyword>
<dbReference type="InterPro" id="IPR001828">
    <property type="entry name" value="ANF_lig-bd_rcpt"/>
</dbReference>
<dbReference type="SMART" id="SM00079">
    <property type="entry name" value="PBPe"/>
    <property type="match status" value="1"/>
</dbReference>
<keyword evidence="11" id="KW-0628">Postsynaptic cell membrane</keyword>
<proteinExistence type="predicted"/>
<keyword evidence="9 22" id="KW-0675">Receptor</keyword>
<feature type="transmembrane region" description="Helical" evidence="18">
    <location>
        <begin position="839"/>
        <end position="863"/>
    </location>
</feature>
<keyword evidence="12" id="KW-1071">Ligand-gated ion channel</keyword>
<feature type="disulfide bond" evidence="17">
    <location>
        <begin position="763"/>
        <end position="819"/>
    </location>
</feature>
<keyword evidence="2" id="KW-0813">Transport</keyword>
<dbReference type="PRINTS" id="PR00177">
    <property type="entry name" value="NMDARECEPTOR"/>
</dbReference>
<reference evidence="22" key="2">
    <citation type="journal article" date="2023" name="Science">
        <title>Genomic signatures of disease resistance in endangered staghorn corals.</title>
        <authorList>
            <person name="Vollmer S.V."/>
            <person name="Selwyn J.D."/>
            <person name="Despard B.A."/>
            <person name="Roesel C.L."/>
        </authorList>
    </citation>
    <scope>NUCLEOTIDE SEQUENCE</scope>
    <source>
        <strain evidence="22">K2</strain>
    </source>
</reference>
<evidence type="ECO:0000256" key="14">
    <source>
        <dbReference type="ARBA" id="ARBA00034100"/>
    </source>
</evidence>
<dbReference type="InterPro" id="IPR001508">
    <property type="entry name" value="Iono_Glu_rcpt_met"/>
</dbReference>
<keyword evidence="5 18" id="KW-1133">Transmembrane helix</keyword>
<evidence type="ECO:0000256" key="6">
    <source>
        <dbReference type="ARBA" id="ARBA00023018"/>
    </source>
</evidence>
<evidence type="ECO:0000256" key="2">
    <source>
        <dbReference type="ARBA" id="ARBA00022448"/>
    </source>
</evidence>
<dbReference type="GO" id="GO:0045211">
    <property type="term" value="C:postsynaptic membrane"/>
    <property type="evidence" value="ECO:0007669"/>
    <property type="project" value="UniProtKB-SubCell"/>
</dbReference>
<feature type="transmembrane region" description="Helical" evidence="18">
    <location>
        <begin position="652"/>
        <end position="673"/>
    </location>
</feature>
<feature type="chain" id="PRO_5042223668" evidence="19">
    <location>
        <begin position="23"/>
        <end position="966"/>
    </location>
</feature>
<dbReference type="Pfam" id="PF01094">
    <property type="entry name" value="ANF_receptor"/>
    <property type="match status" value="1"/>
</dbReference>
<evidence type="ECO:0000256" key="3">
    <source>
        <dbReference type="ARBA" id="ARBA00022475"/>
    </source>
</evidence>
<dbReference type="InterPro" id="IPR028082">
    <property type="entry name" value="Peripla_BP_I"/>
</dbReference>
<feature type="binding site" evidence="15">
    <location>
        <position position="532"/>
    </location>
    <ligand>
        <name>L-glutamate</name>
        <dbReference type="ChEBI" id="CHEBI:29985"/>
    </ligand>
</feature>
<feature type="domain" description="Ionotropic glutamate receptor C-terminal" evidence="20">
    <location>
        <begin position="442"/>
        <end position="815"/>
    </location>
</feature>
<feature type="binding site" evidence="15">
    <location>
        <position position="527"/>
    </location>
    <ligand>
        <name>L-glutamate</name>
        <dbReference type="ChEBI" id="CHEBI:29985"/>
    </ligand>
</feature>
<evidence type="ECO:0000313" key="23">
    <source>
        <dbReference type="Proteomes" id="UP001249851"/>
    </source>
</evidence>
<evidence type="ECO:0000256" key="11">
    <source>
        <dbReference type="ARBA" id="ARBA00023257"/>
    </source>
</evidence>
<comment type="caution">
    <text evidence="22">The sequence shown here is derived from an EMBL/GenBank/DDBJ whole genome shotgun (WGS) entry which is preliminary data.</text>
</comment>
<evidence type="ECO:0000256" key="8">
    <source>
        <dbReference type="ARBA" id="ARBA00023136"/>
    </source>
</evidence>
<dbReference type="Gene3D" id="1.10.287.70">
    <property type="match status" value="1"/>
</dbReference>
<evidence type="ECO:0000256" key="7">
    <source>
        <dbReference type="ARBA" id="ARBA00023065"/>
    </source>
</evidence>
<keyword evidence="19" id="KW-0732">Signal</keyword>
<keyword evidence="6" id="KW-0770">Synapse</keyword>
<feature type="transmembrane region" description="Helical" evidence="18">
    <location>
        <begin position="619"/>
        <end position="640"/>
    </location>
</feature>
<reference evidence="22" key="1">
    <citation type="journal article" date="2023" name="G3 (Bethesda)">
        <title>Whole genome assembly and annotation of the endangered Caribbean coral Acropora cervicornis.</title>
        <authorList>
            <person name="Selwyn J.D."/>
            <person name="Vollmer S.V."/>
        </authorList>
    </citation>
    <scope>NUCLEOTIDE SEQUENCE</scope>
    <source>
        <strain evidence="22">K2</strain>
    </source>
</reference>
<feature type="binding site" evidence="15">
    <location>
        <position position="750"/>
    </location>
    <ligand>
        <name>L-glutamate</name>
        <dbReference type="ChEBI" id="CHEBI:29985"/>
    </ligand>
</feature>
<comment type="subcellular location">
    <subcellularLocation>
        <location evidence="1">Cell membrane</location>
        <topology evidence="1">Multi-pass membrane protein</topology>
    </subcellularLocation>
    <subcellularLocation>
        <location evidence="14">Postsynaptic cell membrane</location>
    </subcellularLocation>
</comment>
<keyword evidence="8 18" id="KW-0472">Membrane</keyword>
<feature type="transmembrane region" description="Helical" evidence="18">
    <location>
        <begin position="571"/>
        <end position="598"/>
    </location>
</feature>
<feature type="site" description="Crucial to convey clamshell closure to channel opening" evidence="16">
    <location>
        <position position="682"/>
    </location>
</feature>
<dbReference type="InterPro" id="IPR001320">
    <property type="entry name" value="Iontro_rcpt_C"/>
</dbReference>
<dbReference type="FunFam" id="1.10.287.70:FF:000143">
    <property type="entry name" value="Probable glutamate receptor"/>
    <property type="match status" value="1"/>
</dbReference>
<evidence type="ECO:0000256" key="15">
    <source>
        <dbReference type="PIRSR" id="PIRSR601508-1"/>
    </source>
</evidence>
<organism evidence="22 23">
    <name type="scientific">Acropora cervicornis</name>
    <name type="common">Staghorn coral</name>
    <dbReference type="NCBI Taxonomy" id="6130"/>
    <lineage>
        <taxon>Eukaryota</taxon>
        <taxon>Metazoa</taxon>
        <taxon>Cnidaria</taxon>
        <taxon>Anthozoa</taxon>
        <taxon>Hexacorallia</taxon>
        <taxon>Scleractinia</taxon>
        <taxon>Astrocoeniina</taxon>
        <taxon>Acroporidae</taxon>
        <taxon>Acropora</taxon>
    </lineage>
</organism>
<dbReference type="AlphaFoldDB" id="A0AAD9QEB9"/>
<dbReference type="Proteomes" id="UP001249851">
    <property type="component" value="Unassembled WGS sequence"/>
</dbReference>
<dbReference type="EMBL" id="JARQWQ010000039">
    <property type="protein sequence ID" value="KAK2559754.1"/>
    <property type="molecule type" value="Genomic_DNA"/>
</dbReference>
<name>A0AAD9QEB9_ACRCE</name>